<dbReference type="KEGG" id="daa:AKL17_3089"/>
<keyword evidence="5" id="KW-0456">Lyase</keyword>
<organism evidence="5 6">
    <name type="scientific">Frigidibacter mobilis</name>
    <dbReference type="NCBI Taxonomy" id="1335048"/>
    <lineage>
        <taxon>Bacteria</taxon>
        <taxon>Pseudomonadati</taxon>
        <taxon>Pseudomonadota</taxon>
        <taxon>Alphaproteobacteria</taxon>
        <taxon>Rhodobacterales</taxon>
        <taxon>Paracoccaceae</taxon>
        <taxon>Frigidibacter</taxon>
    </lineage>
</organism>
<dbReference type="GO" id="GO:0005737">
    <property type="term" value="C:cytoplasm"/>
    <property type="evidence" value="ECO:0007669"/>
    <property type="project" value="TreeGrafter"/>
</dbReference>
<name>A0A159Z532_9RHOB</name>
<dbReference type="PIRSF" id="PIRSF001434">
    <property type="entry name" value="CGS"/>
    <property type="match status" value="1"/>
</dbReference>
<dbReference type="GO" id="GO:0030170">
    <property type="term" value="F:pyridoxal phosphate binding"/>
    <property type="evidence" value="ECO:0007669"/>
    <property type="project" value="InterPro"/>
</dbReference>
<dbReference type="GO" id="GO:0009086">
    <property type="term" value="P:methionine biosynthetic process"/>
    <property type="evidence" value="ECO:0007669"/>
    <property type="project" value="UniProtKB-ARBA"/>
</dbReference>
<comment type="similarity">
    <text evidence="4">Belongs to the trans-sulfuration enzymes family.</text>
</comment>
<evidence type="ECO:0000256" key="2">
    <source>
        <dbReference type="ARBA" id="ARBA00022898"/>
    </source>
</evidence>
<accession>A0A159Z532</accession>
<dbReference type="CDD" id="cd00614">
    <property type="entry name" value="CGS_like"/>
    <property type="match status" value="1"/>
</dbReference>
<dbReference type="InterPro" id="IPR015424">
    <property type="entry name" value="PyrdxlP-dep_Trfase"/>
</dbReference>
<dbReference type="Gene3D" id="3.90.1150.10">
    <property type="entry name" value="Aspartate Aminotransferase, domain 1"/>
    <property type="match status" value="1"/>
</dbReference>
<dbReference type="Gene3D" id="3.40.640.10">
    <property type="entry name" value="Type I PLP-dependent aspartate aminotransferase-like (Major domain)"/>
    <property type="match status" value="1"/>
</dbReference>
<evidence type="ECO:0000313" key="6">
    <source>
        <dbReference type="Proteomes" id="UP000076128"/>
    </source>
</evidence>
<protein>
    <submittedName>
        <fullName evidence="5">Cystathionine gamma-lyase</fullName>
    </submittedName>
</protein>
<reference evidence="5 6" key="1">
    <citation type="submission" date="2015-09" db="EMBL/GenBank/DDBJ databases">
        <title>Complete genome sequence of Defluviimonas alba cai42t isolated from an oilfield in Xinjiang.</title>
        <authorList>
            <person name="Geng S."/>
            <person name="Pan X."/>
            <person name="Wu X."/>
        </authorList>
    </citation>
    <scope>NUCLEOTIDE SEQUENCE [LARGE SCALE GENOMIC DNA]</scope>
    <source>
        <strain evidence="6">cai42</strain>
    </source>
</reference>
<evidence type="ECO:0000256" key="4">
    <source>
        <dbReference type="RuleBase" id="RU362118"/>
    </source>
</evidence>
<dbReference type="PANTHER" id="PTHR11808:SF80">
    <property type="entry name" value="CYSTATHIONINE GAMMA-LYASE"/>
    <property type="match status" value="1"/>
</dbReference>
<feature type="modified residue" description="N6-(pyridoxal phosphate)lysine" evidence="3">
    <location>
        <position position="210"/>
    </location>
</feature>
<dbReference type="RefSeq" id="WP_066814533.1">
    <property type="nucleotide sequence ID" value="NZ_CP012661.1"/>
</dbReference>
<keyword evidence="2 3" id="KW-0663">Pyridoxal phosphate</keyword>
<evidence type="ECO:0000313" key="5">
    <source>
        <dbReference type="EMBL" id="AMY70322.1"/>
    </source>
</evidence>
<dbReference type="InterPro" id="IPR015421">
    <property type="entry name" value="PyrdxlP-dep_Trfase_major"/>
</dbReference>
<dbReference type="InterPro" id="IPR000277">
    <property type="entry name" value="Cys/Met-Metab_PyrdxlP-dep_enz"/>
</dbReference>
<dbReference type="GO" id="GO:0019346">
    <property type="term" value="P:transsulfuration"/>
    <property type="evidence" value="ECO:0007669"/>
    <property type="project" value="InterPro"/>
</dbReference>
<keyword evidence="6" id="KW-1185">Reference proteome</keyword>
<dbReference type="OrthoDB" id="9805807at2"/>
<proteinExistence type="inferred from homology"/>
<gene>
    <name evidence="5" type="ORF">AKL17_3089</name>
</gene>
<dbReference type="GO" id="GO:0016846">
    <property type="term" value="F:carbon-sulfur lyase activity"/>
    <property type="evidence" value="ECO:0007669"/>
    <property type="project" value="TreeGrafter"/>
</dbReference>
<dbReference type="PANTHER" id="PTHR11808">
    <property type="entry name" value="TRANS-SULFURATION ENZYME FAMILY MEMBER"/>
    <property type="match status" value="1"/>
</dbReference>
<dbReference type="EMBL" id="CP012661">
    <property type="protein sequence ID" value="AMY70322.1"/>
    <property type="molecule type" value="Genomic_DNA"/>
</dbReference>
<evidence type="ECO:0000256" key="1">
    <source>
        <dbReference type="ARBA" id="ARBA00001933"/>
    </source>
</evidence>
<sequence>MTGRPGLRLGTRAVHAGLDPAGNLGAVSAPIYQSATFLAADTADLMAINSGAKRGYVYSRIRNPTVLAAEQRVAALEEAQSCVLFSSGMAAIAGALAPFLKAGDDLVALPDIYGGTAKYFREVLPAQGVNVIWAEGIDAGLVAAALTSRTKVIFAETPTNPLLRIVDLPALGAVARSAGSKLVVDGTLGSPMNQLPLQLGADLVVHSASKYLNGHGDLILGAVCGSRDLTRDVRGLQQTTGAIVDAHAAWLLMRGMATYALRMRQHNSSGQAVAEFLAAQLKVARVLYPGLPDHPHHALATRQMSGFGGLLSFEMHSPEAARAVVDGTRLFGIGPSVGGVESLISQPGNTSHFSVPVDRRRAMGLSDMLVRISVGIEDVADLIDDLAQALEAAPS</sequence>
<dbReference type="SUPFAM" id="SSF53383">
    <property type="entry name" value="PLP-dependent transferases"/>
    <property type="match status" value="1"/>
</dbReference>
<dbReference type="AlphaFoldDB" id="A0A159Z532"/>
<comment type="cofactor">
    <cofactor evidence="1 4">
        <name>pyridoxal 5'-phosphate</name>
        <dbReference type="ChEBI" id="CHEBI:597326"/>
    </cofactor>
</comment>
<evidence type="ECO:0000256" key="3">
    <source>
        <dbReference type="PIRSR" id="PIRSR001434-2"/>
    </source>
</evidence>
<dbReference type="Proteomes" id="UP000076128">
    <property type="component" value="Chromosome"/>
</dbReference>
<dbReference type="Pfam" id="PF01053">
    <property type="entry name" value="Cys_Met_Meta_PP"/>
    <property type="match status" value="1"/>
</dbReference>
<dbReference type="FunFam" id="3.90.1150.10:FF:000033">
    <property type="entry name" value="Cystathionine gamma-synthase"/>
    <property type="match status" value="1"/>
</dbReference>
<dbReference type="STRING" id="1335048.AKL17_3089"/>
<dbReference type="InterPro" id="IPR015422">
    <property type="entry name" value="PyrdxlP-dep_Trfase_small"/>
</dbReference>
<dbReference type="FunFam" id="3.40.640.10:FF:000046">
    <property type="entry name" value="Cystathionine gamma-lyase"/>
    <property type="match status" value="1"/>
</dbReference>